<accession>A0A0N5ALD3</accession>
<evidence type="ECO:0000313" key="3">
    <source>
        <dbReference type="WBParaSite" id="SMUV_0000534701-mRNA-1"/>
    </source>
</evidence>
<protein>
    <submittedName>
        <fullName evidence="3">Anoctamin</fullName>
    </submittedName>
</protein>
<sequence>MIAAKSLLLSDTVFGARQSMNCILCQQEDNVTDVLNVHYSDRNDLPLYVYLISTVLLTIVLAEIGLLLFALWLNIAEQRRGELPLCLKAQHKIEILRRLPLRYQKLQ</sequence>
<keyword evidence="1" id="KW-0472">Membrane</keyword>
<keyword evidence="2" id="KW-1185">Reference proteome</keyword>
<dbReference type="AlphaFoldDB" id="A0A0N5ALD3"/>
<dbReference type="Proteomes" id="UP000046393">
    <property type="component" value="Unplaced"/>
</dbReference>
<reference evidence="3" key="1">
    <citation type="submission" date="2017-02" db="UniProtKB">
        <authorList>
            <consortium name="WormBaseParasite"/>
        </authorList>
    </citation>
    <scope>IDENTIFICATION</scope>
</reference>
<feature type="transmembrane region" description="Helical" evidence="1">
    <location>
        <begin position="47"/>
        <end position="73"/>
    </location>
</feature>
<name>A0A0N5ALD3_9BILA</name>
<organism evidence="2 3">
    <name type="scientific">Syphacia muris</name>
    <dbReference type="NCBI Taxonomy" id="451379"/>
    <lineage>
        <taxon>Eukaryota</taxon>
        <taxon>Metazoa</taxon>
        <taxon>Ecdysozoa</taxon>
        <taxon>Nematoda</taxon>
        <taxon>Chromadorea</taxon>
        <taxon>Rhabditida</taxon>
        <taxon>Spirurina</taxon>
        <taxon>Oxyuridomorpha</taxon>
        <taxon>Oxyuroidea</taxon>
        <taxon>Oxyuridae</taxon>
        <taxon>Syphacia</taxon>
    </lineage>
</organism>
<keyword evidence="1" id="KW-0812">Transmembrane</keyword>
<evidence type="ECO:0000256" key="1">
    <source>
        <dbReference type="SAM" id="Phobius"/>
    </source>
</evidence>
<keyword evidence="1" id="KW-1133">Transmembrane helix</keyword>
<proteinExistence type="predicted"/>
<evidence type="ECO:0000313" key="2">
    <source>
        <dbReference type="Proteomes" id="UP000046393"/>
    </source>
</evidence>
<dbReference type="WBParaSite" id="SMUV_0000534701-mRNA-1">
    <property type="protein sequence ID" value="SMUV_0000534701-mRNA-1"/>
    <property type="gene ID" value="SMUV_0000534701"/>
</dbReference>